<dbReference type="Gene3D" id="3.40.605.10">
    <property type="entry name" value="Aldehyde Dehydrogenase, Chain A, domain 1"/>
    <property type="match status" value="1"/>
</dbReference>
<comment type="similarity">
    <text evidence="1 4">Belongs to the aldehyde dehydrogenase family.</text>
</comment>
<dbReference type="SUPFAM" id="SSF53720">
    <property type="entry name" value="ALDH-like"/>
    <property type="match status" value="1"/>
</dbReference>
<dbReference type="InterPro" id="IPR016160">
    <property type="entry name" value="Ald_DH_CS_CYS"/>
</dbReference>
<dbReference type="Gene3D" id="3.40.309.10">
    <property type="entry name" value="Aldehyde Dehydrogenase, Chain A, domain 2"/>
    <property type="match status" value="1"/>
</dbReference>
<dbReference type="FunFam" id="3.40.309.10:FF:000009">
    <property type="entry name" value="Aldehyde dehydrogenase A"/>
    <property type="match status" value="1"/>
</dbReference>
<dbReference type="Proteomes" id="UP000184363">
    <property type="component" value="Unassembled WGS sequence"/>
</dbReference>
<dbReference type="OrthoDB" id="6882680at2"/>
<evidence type="ECO:0000256" key="1">
    <source>
        <dbReference type="ARBA" id="ARBA00009986"/>
    </source>
</evidence>
<dbReference type="Pfam" id="PF00171">
    <property type="entry name" value="Aldedh"/>
    <property type="match status" value="1"/>
</dbReference>
<keyword evidence="7" id="KW-1185">Reference proteome</keyword>
<dbReference type="EMBL" id="FRAP01000008">
    <property type="protein sequence ID" value="SHK58879.1"/>
    <property type="molecule type" value="Genomic_DNA"/>
</dbReference>
<evidence type="ECO:0000256" key="2">
    <source>
        <dbReference type="ARBA" id="ARBA00023002"/>
    </source>
</evidence>
<feature type="domain" description="Aldehyde dehydrogenase" evidence="5">
    <location>
        <begin position="16"/>
        <end position="471"/>
    </location>
</feature>
<dbReference type="FunFam" id="3.40.605.10:FF:000007">
    <property type="entry name" value="NAD/NADP-dependent betaine aldehyde dehydrogenase"/>
    <property type="match status" value="1"/>
</dbReference>
<dbReference type="RefSeq" id="WP_073457266.1">
    <property type="nucleotide sequence ID" value="NZ_CALGVN010000008.1"/>
</dbReference>
<evidence type="ECO:0000256" key="3">
    <source>
        <dbReference type="PROSITE-ProRule" id="PRU10007"/>
    </source>
</evidence>
<dbReference type="AlphaFoldDB" id="A0A1M6TPR8"/>
<dbReference type="InterPro" id="IPR016161">
    <property type="entry name" value="Ald_DH/histidinol_DH"/>
</dbReference>
<dbReference type="InterPro" id="IPR016163">
    <property type="entry name" value="Ald_DH_C"/>
</dbReference>
<organism evidence="6 7">
    <name type="scientific">Pseudonocardia thermophila</name>
    <dbReference type="NCBI Taxonomy" id="1848"/>
    <lineage>
        <taxon>Bacteria</taxon>
        <taxon>Bacillati</taxon>
        <taxon>Actinomycetota</taxon>
        <taxon>Actinomycetes</taxon>
        <taxon>Pseudonocardiales</taxon>
        <taxon>Pseudonocardiaceae</taxon>
        <taxon>Pseudonocardia</taxon>
    </lineage>
</organism>
<protein>
    <submittedName>
        <fullName evidence="6">Acyl-CoA reductase</fullName>
    </submittedName>
</protein>
<keyword evidence="2 4" id="KW-0560">Oxidoreductase</keyword>
<accession>A0A1M6TPR8</accession>
<dbReference type="InterPro" id="IPR029510">
    <property type="entry name" value="Ald_DH_CS_GLU"/>
</dbReference>
<dbReference type="GO" id="GO:0016620">
    <property type="term" value="F:oxidoreductase activity, acting on the aldehyde or oxo group of donors, NAD or NADP as acceptor"/>
    <property type="evidence" value="ECO:0007669"/>
    <property type="project" value="InterPro"/>
</dbReference>
<reference evidence="6 7" key="1">
    <citation type="submission" date="2016-11" db="EMBL/GenBank/DDBJ databases">
        <authorList>
            <person name="Jaros S."/>
            <person name="Januszkiewicz K."/>
            <person name="Wedrychowicz H."/>
        </authorList>
    </citation>
    <scope>NUCLEOTIDE SEQUENCE [LARGE SCALE GENOMIC DNA]</scope>
    <source>
        <strain evidence="6 7">DSM 43832</strain>
    </source>
</reference>
<evidence type="ECO:0000313" key="6">
    <source>
        <dbReference type="EMBL" id="SHK58879.1"/>
    </source>
</evidence>
<dbReference type="STRING" id="1848.SAMN05443637_108168"/>
<sequence length="491" mass="51139">MRLPALSGPWSGGPEHAFAVHDPATGAEIAVVRGGGAAQVDAAVRRARAAYDELWRHVGARERGALLAECSRVIAAHADELAELETREMGKPLHISRDFDVAFAVSSFAFFGGLADKVHGDAIDLGPVTAHTVREPYGVVAGIIPFNWPPIHTAGKAAPALAAGNCVLLKPPEQDPLTILRMVELLQTVLPDGVLQVVPGPGPETGAALAGHPLVEHLSFTGSTATGRAVLKLAADALTPAVLELGGKNPLIVFDDADLGAAVRGAVEGAFFNGGEACTAASRLLVHERVHDAFVEQVAGAVRRLRVGPGMAAGTHVGPMVTAAHRDRVQAHVDAAVAAGANVAATASVPEDPALAGGYWVAPTLLTDVTPDMAIARDEVFGPVTAVLAFADEDEAVALANDTPYGLLAAVYTADHPRARRVARRIEAGVVLINNFNRALLGTPFGGFKDSGYGREHAVESLLEFTRTKNVREPSGMGRIPEWGVLDEVLA</sequence>
<feature type="active site" evidence="3">
    <location>
        <position position="244"/>
    </location>
</feature>
<evidence type="ECO:0000256" key="4">
    <source>
        <dbReference type="RuleBase" id="RU003345"/>
    </source>
</evidence>
<dbReference type="PROSITE" id="PS00687">
    <property type="entry name" value="ALDEHYDE_DEHYDR_GLU"/>
    <property type="match status" value="1"/>
</dbReference>
<proteinExistence type="inferred from homology"/>
<dbReference type="PANTHER" id="PTHR11699">
    <property type="entry name" value="ALDEHYDE DEHYDROGENASE-RELATED"/>
    <property type="match status" value="1"/>
</dbReference>
<dbReference type="InterPro" id="IPR015590">
    <property type="entry name" value="Aldehyde_DH_dom"/>
</dbReference>
<name>A0A1M6TPR8_PSETH</name>
<evidence type="ECO:0000313" key="7">
    <source>
        <dbReference type="Proteomes" id="UP000184363"/>
    </source>
</evidence>
<dbReference type="PROSITE" id="PS00070">
    <property type="entry name" value="ALDEHYDE_DEHYDR_CYS"/>
    <property type="match status" value="1"/>
</dbReference>
<evidence type="ECO:0000259" key="5">
    <source>
        <dbReference type="Pfam" id="PF00171"/>
    </source>
</evidence>
<dbReference type="InterPro" id="IPR016162">
    <property type="entry name" value="Ald_DH_N"/>
</dbReference>
<gene>
    <name evidence="6" type="ORF">SAMN05443637_108168</name>
</gene>